<protein>
    <submittedName>
        <fullName evidence="2">Uncharacterized protein</fullName>
    </submittedName>
</protein>
<sequence>MTNKIWTFLILAFLKFRVISSLHFQDSILVFKNCRVTIVTSSKDTIDSIEVRLIRKIAPLYLIHLAKTSKPAQLPLPYFTRNRSVSPTSIEDTSKTKVKLNCKAIIFIAGNLLDYNVLDKAARKVRQNIFHTSSQNYLNYFTHTYIGLVLGHISSERHQKQLKNRFYWTKGYYKAFMLISFEHSVSSIAVTYNYWCCSAVSTDAEGLRKLKPIFSDTEAMLGVKILENGIHLDLLNANWCYENVRVPKTWEITLKHFATNPGWYRIRGDDIQKHILVWIIKLHKNLNVHQLLDILPRVSKTSTKLFSEDYFKSVENEYYQKVIGGRLLLNYSDLVNNDKDVLFWTERSFSSLTCSSIISGNNFGFDAYYRPYEGEVWISIITLITLVSICASIRAAITEPKNYELVCNINGFCGTLIQRNS</sequence>
<accession>A0A226DXP3</accession>
<comment type="caution">
    <text evidence="2">The sequence shown here is derived from an EMBL/GenBank/DDBJ whole genome shotgun (WGS) entry which is preliminary data.</text>
</comment>
<reference evidence="2 3" key="1">
    <citation type="submission" date="2015-12" db="EMBL/GenBank/DDBJ databases">
        <title>The genome of Folsomia candida.</title>
        <authorList>
            <person name="Faddeeva A."/>
            <person name="Derks M.F."/>
            <person name="Anvar Y."/>
            <person name="Smit S."/>
            <person name="Van Straalen N."/>
            <person name="Roelofs D."/>
        </authorList>
    </citation>
    <scope>NUCLEOTIDE SEQUENCE [LARGE SCALE GENOMIC DNA]</scope>
    <source>
        <strain evidence="2 3">VU population</strain>
        <tissue evidence="2">Whole body</tissue>
    </source>
</reference>
<proteinExistence type="predicted"/>
<dbReference type="Proteomes" id="UP000198287">
    <property type="component" value="Unassembled WGS sequence"/>
</dbReference>
<evidence type="ECO:0000256" key="1">
    <source>
        <dbReference type="SAM" id="SignalP"/>
    </source>
</evidence>
<name>A0A226DXP3_FOLCA</name>
<feature type="signal peptide" evidence="1">
    <location>
        <begin position="1"/>
        <end position="21"/>
    </location>
</feature>
<dbReference type="EMBL" id="LNIX01000010">
    <property type="protein sequence ID" value="OXA49564.1"/>
    <property type="molecule type" value="Genomic_DNA"/>
</dbReference>
<keyword evidence="3" id="KW-1185">Reference proteome</keyword>
<keyword evidence="1" id="KW-0732">Signal</keyword>
<evidence type="ECO:0000313" key="2">
    <source>
        <dbReference type="EMBL" id="OXA49564.1"/>
    </source>
</evidence>
<feature type="chain" id="PRO_5012104213" evidence="1">
    <location>
        <begin position="22"/>
        <end position="421"/>
    </location>
</feature>
<dbReference type="AlphaFoldDB" id="A0A226DXP3"/>
<organism evidence="2 3">
    <name type="scientific">Folsomia candida</name>
    <name type="common">Springtail</name>
    <dbReference type="NCBI Taxonomy" id="158441"/>
    <lineage>
        <taxon>Eukaryota</taxon>
        <taxon>Metazoa</taxon>
        <taxon>Ecdysozoa</taxon>
        <taxon>Arthropoda</taxon>
        <taxon>Hexapoda</taxon>
        <taxon>Collembola</taxon>
        <taxon>Entomobryomorpha</taxon>
        <taxon>Isotomoidea</taxon>
        <taxon>Isotomidae</taxon>
        <taxon>Proisotominae</taxon>
        <taxon>Folsomia</taxon>
    </lineage>
</organism>
<evidence type="ECO:0000313" key="3">
    <source>
        <dbReference type="Proteomes" id="UP000198287"/>
    </source>
</evidence>
<gene>
    <name evidence="2" type="ORF">Fcan01_15361</name>
</gene>